<comment type="caution">
    <text evidence="4">The sequence shown here is derived from an EMBL/GenBank/DDBJ whole genome shotgun (WGS) entry which is preliminary data.</text>
</comment>
<organism evidence="4 5">
    <name type="scientific">Actinorhabdospora filicis</name>
    <dbReference type="NCBI Taxonomy" id="1785913"/>
    <lineage>
        <taxon>Bacteria</taxon>
        <taxon>Bacillati</taxon>
        <taxon>Actinomycetota</taxon>
        <taxon>Actinomycetes</taxon>
        <taxon>Micromonosporales</taxon>
        <taxon>Micromonosporaceae</taxon>
        <taxon>Actinorhabdospora</taxon>
    </lineage>
</organism>
<feature type="domain" description="CsbD-like" evidence="3">
    <location>
        <begin position="6"/>
        <end position="58"/>
    </location>
</feature>
<evidence type="ECO:0000256" key="2">
    <source>
        <dbReference type="SAM" id="MobiDB-lite"/>
    </source>
</evidence>
<dbReference type="Proteomes" id="UP001165079">
    <property type="component" value="Unassembled WGS sequence"/>
</dbReference>
<dbReference type="Pfam" id="PF05532">
    <property type="entry name" value="CsbD"/>
    <property type="match status" value="1"/>
</dbReference>
<sequence length="74" mass="8027">MSDLSDKIKETAEDLKGKAKEGIGKLTGNEELVGEGQRDQAESKVEHAKNTLGEKVEDVKDRVKGFTGSGDEKH</sequence>
<proteinExistence type="inferred from homology"/>
<evidence type="ECO:0000313" key="4">
    <source>
        <dbReference type="EMBL" id="GLZ77410.1"/>
    </source>
</evidence>
<comment type="similarity">
    <text evidence="1">Belongs to the UPF0337 (CsbD) family.</text>
</comment>
<gene>
    <name evidence="4" type="ORF">Afil01_22170</name>
</gene>
<dbReference type="EMBL" id="BSTX01000001">
    <property type="protein sequence ID" value="GLZ77410.1"/>
    <property type="molecule type" value="Genomic_DNA"/>
</dbReference>
<evidence type="ECO:0000256" key="1">
    <source>
        <dbReference type="ARBA" id="ARBA00009129"/>
    </source>
</evidence>
<feature type="compositionally biased region" description="Basic and acidic residues" evidence="2">
    <location>
        <begin position="36"/>
        <end position="74"/>
    </location>
</feature>
<feature type="compositionally biased region" description="Basic and acidic residues" evidence="2">
    <location>
        <begin position="1"/>
        <end position="23"/>
    </location>
</feature>
<reference evidence="4" key="1">
    <citation type="submission" date="2023-03" db="EMBL/GenBank/DDBJ databases">
        <title>Actinorhabdospora filicis NBRC 111898.</title>
        <authorList>
            <person name="Ichikawa N."/>
            <person name="Sato H."/>
            <person name="Tonouchi N."/>
        </authorList>
    </citation>
    <scope>NUCLEOTIDE SEQUENCE</scope>
    <source>
        <strain evidence="4">NBRC 111898</strain>
    </source>
</reference>
<dbReference type="AlphaFoldDB" id="A0A9W6SHV7"/>
<evidence type="ECO:0000313" key="5">
    <source>
        <dbReference type="Proteomes" id="UP001165079"/>
    </source>
</evidence>
<name>A0A9W6SHV7_9ACTN</name>
<dbReference type="RefSeq" id="WP_285662519.1">
    <property type="nucleotide sequence ID" value="NZ_BSTX01000001.1"/>
</dbReference>
<dbReference type="InterPro" id="IPR036629">
    <property type="entry name" value="YjbJ_sf"/>
</dbReference>
<evidence type="ECO:0000259" key="3">
    <source>
        <dbReference type="Pfam" id="PF05532"/>
    </source>
</evidence>
<dbReference type="Gene3D" id="1.10.1470.10">
    <property type="entry name" value="YjbJ"/>
    <property type="match status" value="1"/>
</dbReference>
<dbReference type="SUPFAM" id="SSF69047">
    <property type="entry name" value="Hypothetical protein YjbJ"/>
    <property type="match status" value="1"/>
</dbReference>
<protein>
    <submittedName>
        <fullName evidence="4">CsbD family protein</fullName>
    </submittedName>
</protein>
<dbReference type="InterPro" id="IPR008462">
    <property type="entry name" value="CsbD"/>
</dbReference>
<accession>A0A9W6SHV7</accession>
<keyword evidence="5" id="KW-1185">Reference proteome</keyword>
<feature type="region of interest" description="Disordered" evidence="2">
    <location>
        <begin position="1"/>
        <end position="74"/>
    </location>
</feature>